<evidence type="ECO:0000256" key="3">
    <source>
        <dbReference type="ARBA" id="ARBA00022927"/>
    </source>
</evidence>
<organism evidence="9 10">
    <name type="scientific">Coemansia interrupta</name>
    <dbReference type="NCBI Taxonomy" id="1126814"/>
    <lineage>
        <taxon>Eukaryota</taxon>
        <taxon>Fungi</taxon>
        <taxon>Fungi incertae sedis</taxon>
        <taxon>Zoopagomycota</taxon>
        <taxon>Kickxellomycotina</taxon>
        <taxon>Kickxellomycetes</taxon>
        <taxon>Kickxellales</taxon>
        <taxon>Kickxellaceae</taxon>
        <taxon>Coemansia</taxon>
    </lineage>
</organism>
<dbReference type="PANTHER" id="PTHR47180">
    <property type="entry name" value="ADP-RIBOSYLATION FACTOR-BINDING PROTEIN GGA1-RELATED"/>
    <property type="match status" value="1"/>
</dbReference>
<dbReference type="OrthoDB" id="2018246at2759"/>
<comment type="function">
    <text evidence="5">May play a role in the regulation of membrane traffic through the trans-Golgi network.</text>
</comment>
<dbReference type="GO" id="GO:0005802">
    <property type="term" value="C:trans-Golgi network"/>
    <property type="evidence" value="ECO:0007669"/>
    <property type="project" value="TreeGrafter"/>
</dbReference>
<feature type="compositionally biased region" description="Low complexity" evidence="6">
    <location>
        <begin position="609"/>
        <end position="619"/>
    </location>
</feature>
<evidence type="ECO:0000259" key="7">
    <source>
        <dbReference type="PROSITE" id="PS50179"/>
    </source>
</evidence>
<feature type="region of interest" description="Disordered" evidence="6">
    <location>
        <begin position="608"/>
        <end position="634"/>
    </location>
</feature>
<dbReference type="InterPro" id="IPR052653">
    <property type="entry name" value="ARF-binding"/>
</dbReference>
<dbReference type="SUPFAM" id="SSF89009">
    <property type="entry name" value="GAT-like domain"/>
    <property type="match status" value="1"/>
</dbReference>
<protein>
    <submittedName>
        <fullName evidence="9">ARF-binding protein</fullName>
    </submittedName>
</protein>
<sequence length="713" mass="78671">MSSSFAFEKQVQGVIEQVYTAVSERSAELESRNNYAGVLVAELDTQMHELLVATRALAAARSNSFDLGIAVALFKPPSRLQTMIDRAVRPDIREPDISMNLDICDLVNKKKGNYAHDAVFALLPYINGRSNDQAFLALALLDYLIKNCGHSVHYQIASRDFLNDLFRRFPEFQPTLMNPVQHRILEMLQEWRVTLCSRSRYKDDLQRINDMYSLLRRKGWRFPDIEAENVAVVLGPENTLKSREEMEKEDLEAMQAKLQELLRRATPKDLREANRLMKIITGYEQSSKRPDYDKLWEDELKEIETKAKLLIEMLQNIEPGVPMGETVTALKSSCWSSQSRLRKIIEQMGGSEPDADMTEEETRELARLHSIDGIITDGQNAYEELKRGNRPTFGSSGAAAAASAEKELIAWDDDVAGDLAADEERPSAPPKDAAATYKRPGYDAERKTEMQNADAKVKQFEELLREANPQDPISPAVRRVRAECTASLAMLQELAQEQSKYAKYNDNENRELARMFTMRDRILAAMAAYNDLKNGKKPQVPMSPRLPSAAGKQPAMSAVAAVYAASAATPMSPMDDLAGLNFVSSTPPLSLPMTPGMNTPGLSVPIDGASSSSSSAFRIAPPPSSRPQVMTNPSLPANSAQARIGKTADGANKNQKDAFDFSDLMAAAKSVPATSTPSAGSSRPNMAQTTSWGSSPDSDKVQNGGNSLIDFMS</sequence>
<reference evidence="9" key="1">
    <citation type="submission" date="2022-07" db="EMBL/GenBank/DDBJ databases">
        <title>Phylogenomic reconstructions and comparative analyses of Kickxellomycotina fungi.</title>
        <authorList>
            <person name="Reynolds N.K."/>
            <person name="Stajich J.E."/>
            <person name="Barry K."/>
            <person name="Grigoriev I.V."/>
            <person name="Crous P."/>
            <person name="Smith M.E."/>
        </authorList>
    </citation>
    <scope>NUCLEOTIDE SEQUENCE</scope>
    <source>
        <strain evidence="9">BCRC 34489</strain>
    </source>
</reference>
<dbReference type="Proteomes" id="UP001140172">
    <property type="component" value="Unassembled WGS sequence"/>
</dbReference>
<evidence type="ECO:0000256" key="2">
    <source>
        <dbReference type="ARBA" id="ARBA00022448"/>
    </source>
</evidence>
<keyword evidence="10" id="KW-1185">Reference proteome</keyword>
<dbReference type="GO" id="GO:0006895">
    <property type="term" value="P:Golgi to endosome transport"/>
    <property type="evidence" value="ECO:0007669"/>
    <property type="project" value="TreeGrafter"/>
</dbReference>
<evidence type="ECO:0000313" key="9">
    <source>
        <dbReference type="EMBL" id="KAJ2787840.1"/>
    </source>
</evidence>
<keyword evidence="2" id="KW-0813">Transport</keyword>
<dbReference type="GO" id="GO:0035091">
    <property type="term" value="F:phosphatidylinositol binding"/>
    <property type="evidence" value="ECO:0007669"/>
    <property type="project" value="InterPro"/>
</dbReference>
<dbReference type="FunFam" id="1.25.40.90:FF:000008">
    <property type="entry name" value="VHS domain protein"/>
    <property type="match status" value="1"/>
</dbReference>
<dbReference type="PANTHER" id="PTHR47180:SF1">
    <property type="entry name" value="ADP-RIBOSYLATION FACTOR-BINDING PROTEIN GGA1-RELATED"/>
    <property type="match status" value="1"/>
</dbReference>
<dbReference type="InterPro" id="IPR004152">
    <property type="entry name" value="GAT_dom"/>
</dbReference>
<accession>A0A9W8HR73</accession>
<dbReference type="EMBL" id="JANBUM010000011">
    <property type="protein sequence ID" value="KAJ2787840.1"/>
    <property type="molecule type" value="Genomic_DNA"/>
</dbReference>
<dbReference type="CDD" id="cd16998">
    <property type="entry name" value="VHS_GGA_fungi"/>
    <property type="match status" value="1"/>
</dbReference>
<dbReference type="SMART" id="SM00288">
    <property type="entry name" value="VHS"/>
    <property type="match status" value="1"/>
</dbReference>
<comment type="subcellular location">
    <subcellularLocation>
        <location evidence="1">Golgi apparatus</location>
        <location evidence="1">trans-Golgi network</location>
    </subcellularLocation>
</comment>
<evidence type="ECO:0000259" key="8">
    <source>
        <dbReference type="PROSITE" id="PS50909"/>
    </source>
</evidence>
<dbReference type="Gene3D" id="1.25.40.90">
    <property type="match status" value="1"/>
</dbReference>
<feature type="region of interest" description="Disordered" evidence="6">
    <location>
        <begin position="420"/>
        <end position="446"/>
    </location>
</feature>
<dbReference type="InterPro" id="IPR008942">
    <property type="entry name" value="ENTH_VHS"/>
</dbReference>
<proteinExistence type="predicted"/>
<dbReference type="GO" id="GO:0006896">
    <property type="term" value="P:Golgi to vacuole transport"/>
    <property type="evidence" value="ECO:0007669"/>
    <property type="project" value="UniProtKB-ARBA"/>
</dbReference>
<gene>
    <name evidence="9" type="primary">GGA2</name>
    <name evidence="9" type="ORF">GGI15_000409</name>
</gene>
<feature type="region of interest" description="Disordered" evidence="6">
    <location>
        <begin position="669"/>
        <end position="713"/>
    </location>
</feature>
<dbReference type="InterPro" id="IPR038425">
    <property type="entry name" value="GAT_sf"/>
</dbReference>
<evidence type="ECO:0000256" key="6">
    <source>
        <dbReference type="SAM" id="MobiDB-lite"/>
    </source>
</evidence>
<feature type="domain" description="GAT" evidence="8">
    <location>
        <begin position="251"/>
        <end position="377"/>
    </location>
</feature>
<dbReference type="Gene3D" id="1.20.58.160">
    <property type="match status" value="1"/>
</dbReference>
<dbReference type="Pfam" id="PF00790">
    <property type="entry name" value="VHS"/>
    <property type="match status" value="1"/>
</dbReference>
<evidence type="ECO:0000256" key="5">
    <source>
        <dbReference type="ARBA" id="ARBA00053552"/>
    </source>
</evidence>
<dbReference type="SUPFAM" id="SSF48464">
    <property type="entry name" value="ENTH/VHS domain"/>
    <property type="match status" value="1"/>
</dbReference>
<feature type="domain" description="VHS" evidence="7">
    <location>
        <begin position="87"/>
        <end position="223"/>
    </location>
</feature>
<dbReference type="InterPro" id="IPR002014">
    <property type="entry name" value="VHS_dom"/>
</dbReference>
<evidence type="ECO:0000256" key="4">
    <source>
        <dbReference type="ARBA" id="ARBA00023034"/>
    </source>
</evidence>
<dbReference type="PROSITE" id="PS50909">
    <property type="entry name" value="GAT"/>
    <property type="match status" value="1"/>
</dbReference>
<evidence type="ECO:0000313" key="10">
    <source>
        <dbReference type="Proteomes" id="UP001140172"/>
    </source>
</evidence>
<dbReference type="GO" id="GO:0043130">
    <property type="term" value="F:ubiquitin binding"/>
    <property type="evidence" value="ECO:0007669"/>
    <property type="project" value="InterPro"/>
</dbReference>
<dbReference type="GO" id="GO:0005829">
    <property type="term" value="C:cytosol"/>
    <property type="evidence" value="ECO:0007669"/>
    <property type="project" value="GOC"/>
</dbReference>
<evidence type="ECO:0000256" key="1">
    <source>
        <dbReference type="ARBA" id="ARBA00004601"/>
    </source>
</evidence>
<dbReference type="GO" id="GO:0043328">
    <property type="term" value="P:protein transport to vacuole involved in ubiquitin-dependent protein catabolic process via the multivesicular body sorting pathway"/>
    <property type="evidence" value="ECO:0007669"/>
    <property type="project" value="TreeGrafter"/>
</dbReference>
<keyword evidence="4" id="KW-0333">Golgi apparatus</keyword>
<dbReference type="PROSITE" id="PS50179">
    <property type="entry name" value="VHS"/>
    <property type="match status" value="1"/>
</dbReference>
<name>A0A9W8HR73_9FUNG</name>
<feature type="compositionally biased region" description="Polar residues" evidence="6">
    <location>
        <begin position="672"/>
        <end position="706"/>
    </location>
</feature>
<keyword evidence="3" id="KW-0653">Protein transport</keyword>
<dbReference type="AlphaFoldDB" id="A0A9W8HR73"/>
<comment type="caution">
    <text evidence="9">The sequence shown here is derived from an EMBL/GenBank/DDBJ whole genome shotgun (WGS) entry which is preliminary data.</text>
</comment>